<name>A0A6H5H2A2_9HEMI</name>
<dbReference type="AlphaFoldDB" id="A0A6H5H2A2"/>
<keyword evidence="2" id="KW-1185">Reference proteome</keyword>
<gene>
    <name evidence="1" type="ORF">NTEN_LOCUS14977</name>
</gene>
<evidence type="ECO:0000313" key="1">
    <source>
        <dbReference type="EMBL" id="CAB0009904.1"/>
    </source>
</evidence>
<proteinExistence type="predicted"/>
<dbReference type="Proteomes" id="UP000479000">
    <property type="component" value="Unassembled WGS sequence"/>
</dbReference>
<organism evidence="1 2">
    <name type="scientific">Nesidiocoris tenuis</name>
    <dbReference type="NCBI Taxonomy" id="355587"/>
    <lineage>
        <taxon>Eukaryota</taxon>
        <taxon>Metazoa</taxon>
        <taxon>Ecdysozoa</taxon>
        <taxon>Arthropoda</taxon>
        <taxon>Hexapoda</taxon>
        <taxon>Insecta</taxon>
        <taxon>Pterygota</taxon>
        <taxon>Neoptera</taxon>
        <taxon>Paraneoptera</taxon>
        <taxon>Hemiptera</taxon>
        <taxon>Heteroptera</taxon>
        <taxon>Panheteroptera</taxon>
        <taxon>Cimicomorpha</taxon>
        <taxon>Miridae</taxon>
        <taxon>Dicyphina</taxon>
        <taxon>Nesidiocoris</taxon>
    </lineage>
</organism>
<protein>
    <submittedName>
        <fullName evidence="1">Uncharacterized protein</fullName>
    </submittedName>
</protein>
<reference evidence="1 2" key="1">
    <citation type="submission" date="2020-02" db="EMBL/GenBank/DDBJ databases">
        <authorList>
            <person name="Ferguson B K."/>
        </authorList>
    </citation>
    <scope>NUCLEOTIDE SEQUENCE [LARGE SCALE GENOMIC DNA]</scope>
</reference>
<dbReference type="EMBL" id="CADCXU010022457">
    <property type="protein sequence ID" value="CAB0009904.1"/>
    <property type="molecule type" value="Genomic_DNA"/>
</dbReference>
<accession>A0A6H5H2A2</accession>
<feature type="non-terminal residue" evidence="1">
    <location>
        <position position="55"/>
    </location>
</feature>
<evidence type="ECO:0000313" key="2">
    <source>
        <dbReference type="Proteomes" id="UP000479000"/>
    </source>
</evidence>
<sequence length="55" mass="6226">MVLTDHKIPGDFYQKLRFFALTKADSHSSDQHQGFLSRVRAYNGSNKSALIGTNR</sequence>